<gene>
    <name evidence="6" type="ORF">GWR21_12330</name>
</gene>
<evidence type="ECO:0000259" key="5">
    <source>
        <dbReference type="SMART" id="SM00563"/>
    </source>
</evidence>
<dbReference type="GO" id="GO:0003841">
    <property type="term" value="F:1-acylglycerol-3-phosphate O-acyltransferase activity"/>
    <property type="evidence" value="ECO:0007669"/>
    <property type="project" value="TreeGrafter"/>
</dbReference>
<dbReference type="AlphaFoldDB" id="A0A6B9ZD54"/>
<protein>
    <submittedName>
        <fullName evidence="6">1-acyl-sn-glycerol-3-phosphate acyltransferase</fullName>
    </submittedName>
</protein>
<dbReference type="PANTHER" id="PTHR10434">
    <property type="entry name" value="1-ACYL-SN-GLYCEROL-3-PHOSPHATE ACYLTRANSFERASE"/>
    <property type="match status" value="1"/>
</dbReference>
<sequence length="246" mass="28134">MKLLLKPLHLVYMLYASIVFLAIMFIIIPPIFLASFLGKVKGGNIVYYFLRFWSHTWFPAVGIRVKRIYKHDKNDQTPYLYVVNHRSYLDAALAVQVMRLPFRPLGKIEMNKIPAFNIIYRNAVVMVDRSNARARATSVREMIAMIREGVSILIFPEGTTNETESLLQPFHNGAFRIAIETQTPIQPVLYLDNGKRLHAKGFNLTPGICRVVYLPPVPVTGLTMDDLPALKQQVFDIMERELKATV</sequence>
<evidence type="ECO:0000256" key="2">
    <source>
        <dbReference type="ARBA" id="ARBA00022679"/>
    </source>
</evidence>
<proteinExistence type="predicted"/>
<keyword evidence="4" id="KW-0812">Transmembrane</keyword>
<comment type="pathway">
    <text evidence="1">Lipid metabolism.</text>
</comment>
<reference evidence="6 7" key="1">
    <citation type="submission" date="2020-01" db="EMBL/GenBank/DDBJ databases">
        <title>Complete genome sequence of Chitinophaga sp. H33E-04 isolated from quinoa roots.</title>
        <authorList>
            <person name="Weon H.-Y."/>
            <person name="Lee S.A."/>
        </authorList>
    </citation>
    <scope>NUCLEOTIDE SEQUENCE [LARGE SCALE GENOMIC DNA]</scope>
    <source>
        <strain evidence="6 7">H33E-04</strain>
    </source>
</reference>
<accession>A0A6B9ZD54</accession>
<dbReference type="GO" id="GO:0006654">
    <property type="term" value="P:phosphatidic acid biosynthetic process"/>
    <property type="evidence" value="ECO:0007669"/>
    <property type="project" value="TreeGrafter"/>
</dbReference>
<keyword evidence="3 6" id="KW-0012">Acyltransferase</keyword>
<dbReference type="EMBL" id="CP048113">
    <property type="protein sequence ID" value="QHS60362.1"/>
    <property type="molecule type" value="Genomic_DNA"/>
</dbReference>
<dbReference type="InterPro" id="IPR002123">
    <property type="entry name" value="Plipid/glycerol_acylTrfase"/>
</dbReference>
<dbReference type="SMART" id="SM00563">
    <property type="entry name" value="PlsC"/>
    <property type="match status" value="1"/>
</dbReference>
<dbReference type="SUPFAM" id="SSF69593">
    <property type="entry name" value="Glycerol-3-phosphate (1)-acyltransferase"/>
    <property type="match status" value="1"/>
</dbReference>
<keyword evidence="7" id="KW-1185">Reference proteome</keyword>
<dbReference type="CDD" id="cd07989">
    <property type="entry name" value="LPLAT_AGPAT-like"/>
    <property type="match status" value="1"/>
</dbReference>
<evidence type="ECO:0000313" key="6">
    <source>
        <dbReference type="EMBL" id="QHS60362.1"/>
    </source>
</evidence>
<keyword evidence="4" id="KW-1133">Transmembrane helix</keyword>
<evidence type="ECO:0000256" key="1">
    <source>
        <dbReference type="ARBA" id="ARBA00005189"/>
    </source>
</evidence>
<keyword evidence="4" id="KW-0472">Membrane</keyword>
<feature type="transmembrane region" description="Helical" evidence="4">
    <location>
        <begin position="12"/>
        <end position="33"/>
    </location>
</feature>
<evidence type="ECO:0000256" key="3">
    <source>
        <dbReference type="ARBA" id="ARBA00023315"/>
    </source>
</evidence>
<name>A0A6B9ZD54_9BACT</name>
<dbReference type="RefSeq" id="WP_162332054.1">
    <property type="nucleotide sequence ID" value="NZ_CP048113.1"/>
</dbReference>
<organism evidence="6 7">
    <name type="scientific">Chitinophaga agri</name>
    <dbReference type="NCBI Taxonomy" id="2703787"/>
    <lineage>
        <taxon>Bacteria</taxon>
        <taxon>Pseudomonadati</taxon>
        <taxon>Bacteroidota</taxon>
        <taxon>Chitinophagia</taxon>
        <taxon>Chitinophagales</taxon>
        <taxon>Chitinophagaceae</taxon>
        <taxon>Chitinophaga</taxon>
    </lineage>
</organism>
<dbReference type="KEGG" id="chih:GWR21_12330"/>
<dbReference type="PANTHER" id="PTHR10434:SF11">
    <property type="entry name" value="1-ACYL-SN-GLYCEROL-3-PHOSPHATE ACYLTRANSFERASE"/>
    <property type="match status" value="1"/>
</dbReference>
<evidence type="ECO:0000256" key="4">
    <source>
        <dbReference type="SAM" id="Phobius"/>
    </source>
</evidence>
<keyword evidence="2 6" id="KW-0808">Transferase</keyword>
<dbReference type="Proteomes" id="UP000476411">
    <property type="component" value="Chromosome"/>
</dbReference>
<dbReference type="Pfam" id="PF01553">
    <property type="entry name" value="Acyltransferase"/>
    <property type="match status" value="1"/>
</dbReference>
<feature type="domain" description="Phospholipid/glycerol acyltransferase" evidence="5">
    <location>
        <begin position="79"/>
        <end position="193"/>
    </location>
</feature>
<evidence type="ECO:0000313" key="7">
    <source>
        <dbReference type="Proteomes" id="UP000476411"/>
    </source>
</evidence>